<evidence type="ECO:0000313" key="5">
    <source>
        <dbReference type="Proteomes" id="UP000619512"/>
    </source>
</evidence>
<evidence type="ECO:0000313" key="4">
    <source>
        <dbReference type="Proteomes" id="UP000294359"/>
    </source>
</evidence>
<dbReference type="RefSeq" id="WP_134384616.1">
    <property type="nucleotide sequence ID" value="NZ_BMWW01000001.1"/>
</dbReference>
<dbReference type="AlphaFoldDB" id="A0A4P7BE11"/>
<reference evidence="3 4" key="2">
    <citation type="submission" date="2019-03" db="EMBL/GenBank/DDBJ databases">
        <title>Draft Genome Sequences of Six Type Strains of the Genus Massilia.</title>
        <authorList>
            <person name="Miess H."/>
            <person name="Frediansyhah A."/>
            <person name="Gross H."/>
        </authorList>
    </citation>
    <scope>NUCLEOTIDE SEQUENCE [LARGE SCALE GENOMIC DNA]</scope>
    <source>
        <strain evidence="3 4">DSM 17505</strain>
    </source>
</reference>
<reference evidence="2" key="1">
    <citation type="journal article" date="2014" name="Int. J. Syst. Evol. Microbiol.">
        <title>Complete genome sequence of Corynebacterium casei LMG S-19264T (=DSM 44701T), isolated from a smear-ripened cheese.</title>
        <authorList>
            <consortium name="US DOE Joint Genome Institute (JGI-PGF)"/>
            <person name="Walter F."/>
            <person name="Albersmeier A."/>
            <person name="Kalinowski J."/>
            <person name="Ruckert C."/>
        </authorList>
    </citation>
    <scope>NUCLEOTIDE SEQUENCE</scope>
    <source>
        <strain evidence="2">KCTC 12344</strain>
    </source>
</reference>
<proteinExistence type="predicted"/>
<accession>A0A4P7BE11</accession>
<dbReference type="EMBL" id="CP038026">
    <property type="protein sequence ID" value="QBQ36332.1"/>
    <property type="molecule type" value="Genomic_DNA"/>
</dbReference>
<feature type="region of interest" description="Disordered" evidence="1">
    <location>
        <begin position="43"/>
        <end position="79"/>
    </location>
</feature>
<keyword evidence="4" id="KW-1185">Reference proteome</keyword>
<protein>
    <submittedName>
        <fullName evidence="2">Uncharacterized protein</fullName>
    </submittedName>
</protein>
<sequence length="79" mass="8296">MPVSVIRFNVGAAAGAPSCPAGEFSAPRCIDGVGDARRVKPRLHRPAWNGHEAPATSTRDPGAPLLRCQRGAGPLKQLR</sequence>
<organism evidence="2 5">
    <name type="scientific">Pseudoduganella plicata</name>
    <dbReference type="NCBI Taxonomy" id="321984"/>
    <lineage>
        <taxon>Bacteria</taxon>
        <taxon>Pseudomonadati</taxon>
        <taxon>Pseudomonadota</taxon>
        <taxon>Betaproteobacteria</taxon>
        <taxon>Burkholderiales</taxon>
        <taxon>Oxalobacteraceae</taxon>
        <taxon>Telluria group</taxon>
        <taxon>Pseudoduganella</taxon>
    </lineage>
</organism>
<gene>
    <name evidence="3" type="ORF">E1742_09295</name>
    <name evidence="2" type="ORF">GCM10007388_05790</name>
</gene>
<evidence type="ECO:0000256" key="1">
    <source>
        <dbReference type="SAM" id="MobiDB-lite"/>
    </source>
</evidence>
<dbReference type="Proteomes" id="UP000619512">
    <property type="component" value="Unassembled WGS sequence"/>
</dbReference>
<dbReference type="EMBL" id="BMWW01000001">
    <property type="protein sequence ID" value="GGY76028.1"/>
    <property type="molecule type" value="Genomic_DNA"/>
</dbReference>
<reference evidence="2" key="3">
    <citation type="submission" date="2022-12" db="EMBL/GenBank/DDBJ databases">
        <authorList>
            <person name="Sun Q."/>
            <person name="Kim S."/>
        </authorList>
    </citation>
    <scope>NUCLEOTIDE SEQUENCE</scope>
    <source>
        <strain evidence="2">KCTC 12344</strain>
    </source>
</reference>
<name>A0A4P7BE11_9BURK</name>
<dbReference type="Proteomes" id="UP000294359">
    <property type="component" value="Chromosome"/>
</dbReference>
<evidence type="ECO:0000313" key="2">
    <source>
        <dbReference type="EMBL" id="GGY76028.1"/>
    </source>
</evidence>
<evidence type="ECO:0000313" key="3">
    <source>
        <dbReference type="EMBL" id="QBQ36332.1"/>
    </source>
</evidence>